<dbReference type="InterPro" id="IPR041902">
    <property type="entry name" value="CtsR_N_sf"/>
</dbReference>
<feature type="domain" description="CtsR C-terminal dimerization" evidence="2">
    <location>
        <begin position="79"/>
        <end position="121"/>
    </location>
</feature>
<dbReference type="RefSeq" id="WP_092073722.1">
    <property type="nucleotide sequence ID" value="NZ_FNHB01000006.1"/>
</dbReference>
<dbReference type="OrthoDB" id="1680813at2"/>
<dbReference type="Proteomes" id="UP000214880">
    <property type="component" value="Unassembled WGS sequence"/>
</dbReference>
<dbReference type="EMBL" id="FNHB01000006">
    <property type="protein sequence ID" value="SDM66179.1"/>
    <property type="molecule type" value="Genomic_DNA"/>
</dbReference>
<evidence type="ECO:0000259" key="1">
    <source>
        <dbReference type="Pfam" id="PF05848"/>
    </source>
</evidence>
<keyword evidence="4" id="KW-1185">Reference proteome</keyword>
<protein>
    <submittedName>
        <fullName evidence="3">Transcriptional regulator CtsR</fullName>
    </submittedName>
</protein>
<dbReference type="AlphaFoldDB" id="A0A1G9V228"/>
<evidence type="ECO:0000259" key="2">
    <source>
        <dbReference type="Pfam" id="PF17727"/>
    </source>
</evidence>
<name>A0A1G9V228_9FIRM</name>
<dbReference type="Pfam" id="PF05848">
    <property type="entry name" value="CtsR"/>
    <property type="match status" value="1"/>
</dbReference>
<evidence type="ECO:0000313" key="3">
    <source>
        <dbReference type="EMBL" id="SDM66179.1"/>
    </source>
</evidence>
<accession>A0A1G9V228</accession>
<dbReference type="Gene3D" id="3.30.56.130">
    <property type="entry name" value="Transcriptional regulator CtsR, winged HTH domain"/>
    <property type="match status" value="1"/>
</dbReference>
<dbReference type="InterPro" id="IPR040465">
    <property type="entry name" value="CtsR_N"/>
</dbReference>
<proteinExistence type="predicted"/>
<dbReference type="STRING" id="146817.SAMN04488502_106143"/>
<gene>
    <name evidence="3" type="ORF">SAMN04488502_106143</name>
</gene>
<dbReference type="Pfam" id="PF17727">
    <property type="entry name" value="CtsR_C"/>
    <property type="match status" value="1"/>
</dbReference>
<organism evidence="3 4">
    <name type="scientific">Dendrosporobacter quercicolus</name>
    <dbReference type="NCBI Taxonomy" id="146817"/>
    <lineage>
        <taxon>Bacteria</taxon>
        <taxon>Bacillati</taxon>
        <taxon>Bacillota</taxon>
        <taxon>Negativicutes</taxon>
        <taxon>Selenomonadales</taxon>
        <taxon>Sporomusaceae</taxon>
        <taxon>Dendrosporobacter</taxon>
    </lineage>
</organism>
<feature type="domain" description="CtsR N-terminal HTH" evidence="1">
    <location>
        <begin position="3"/>
        <end position="73"/>
    </location>
</feature>
<dbReference type="InterPro" id="IPR041473">
    <property type="entry name" value="CtsR_C"/>
</dbReference>
<sequence length="148" mass="16864">MSNLADFIEEYILRRISAEQNNIVILRRNEIAEEIECAPSQISYVLNTRFTIDRGFLVESRRGSGGFIRIARVPIQNMIYQNIAEQIDDATSFAEIKEIVRYLTANSLINGREAALIMQVATFMFQKAAPQERVGLLRSVFLTLADFT</sequence>
<reference evidence="3 4" key="1">
    <citation type="submission" date="2016-10" db="EMBL/GenBank/DDBJ databases">
        <authorList>
            <person name="de Groot N.N."/>
        </authorList>
    </citation>
    <scope>NUCLEOTIDE SEQUENCE [LARGE SCALE GENOMIC DNA]</scope>
    <source>
        <strain evidence="3 4">DSM 1736</strain>
    </source>
</reference>
<evidence type="ECO:0000313" key="4">
    <source>
        <dbReference type="Proteomes" id="UP000214880"/>
    </source>
</evidence>